<reference evidence="2 3" key="1">
    <citation type="submission" date="2018-09" db="EMBL/GenBank/DDBJ databases">
        <title>Metagenome Assembled Genomes from an Advanced Water Purification Facility.</title>
        <authorList>
            <person name="Stamps B.W."/>
            <person name="Spear J.R."/>
        </authorList>
    </citation>
    <scope>NUCLEOTIDE SEQUENCE [LARGE SCALE GENOMIC DNA]</scope>
    <source>
        <strain evidence="2">Bin_29_2</strain>
    </source>
</reference>
<proteinExistence type="predicted"/>
<name>A0A5C7XSQ5_9MYCO</name>
<sequence>MSRQHRTAHRRHRGLVTGASAAVLALGVSPLGLAPTANADLEDLLDPSFWFDPANWSDTGFFTEIGTAVFDPTALGLGDLSSWFDGVGAADYSAFSLDDFTQGLYLQLHTGMQDWMSSSFGQQVGDLINPLFASGAVCGLICNGVDGTEIDPNGGTGGWLFGDGGNGYDADIAGVAGGDGGAAVWFGNGGAGGIGGAGADGGDGGLSGALIGFGGAGGNGGEGLAGAIGGDGGDGGGAAGMWFSVGGFGGNGGAGGDSLNGVGGAGGNGGS</sequence>
<dbReference type="InterPro" id="IPR048996">
    <property type="entry name" value="PGRS_rpt"/>
</dbReference>
<dbReference type="EMBL" id="SSGD01000126">
    <property type="protein sequence ID" value="TXI52450.1"/>
    <property type="molecule type" value="Genomic_DNA"/>
</dbReference>
<feature type="chain" id="PRO_5023026968" description="PE-PGRS family protein" evidence="1">
    <location>
        <begin position="40"/>
        <end position="271"/>
    </location>
</feature>
<evidence type="ECO:0008006" key="4">
    <source>
        <dbReference type="Google" id="ProtNLM"/>
    </source>
</evidence>
<dbReference type="RefSeq" id="WP_338101394.1">
    <property type="nucleotide sequence ID" value="NZ_SSGD01000126.1"/>
</dbReference>
<dbReference type="InterPro" id="IPR006311">
    <property type="entry name" value="TAT_signal"/>
</dbReference>
<organism evidence="2 3">
    <name type="scientific">Mycolicibacter arupensis</name>
    <dbReference type="NCBI Taxonomy" id="342002"/>
    <lineage>
        <taxon>Bacteria</taxon>
        <taxon>Bacillati</taxon>
        <taxon>Actinomycetota</taxon>
        <taxon>Actinomycetes</taxon>
        <taxon>Mycobacteriales</taxon>
        <taxon>Mycobacteriaceae</taxon>
        <taxon>Mycolicibacter</taxon>
    </lineage>
</organism>
<evidence type="ECO:0000313" key="3">
    <source>
        <dbReference type="Proteomes" id="UP000321797"/>
    </source>
</evidence>
<protein>
    <recommendedName>
        <fullName evidence="4">PE-PGRS family protein</fullName>
    </recommendedName>
</protein>
<keyword evidence="1" id="KW-0732">Signal</keyword>
<dbReference type="PROSITE" id="PS51318">
    <property type="entry name" value="TAT"/>
    <property type="match status" value="1"/>
</dbReference>
<feature type="signal peptide" evidence="1">
    <location>
        <begin position="1"/>
        <end position="39"/>
    </location>
</feature>
<evidence type="ECO:0000313" key="2">
    <source>
        <dbReference type="EMBL" id="TXI52450.1"/>
    </source>
</evidence>
<dbReference type="AlphaFoldDB" id="A0A5C7XSQ5"/>
<feature type="non-terminal residue" evidence="2">
    <location>
        <position position="271"/>
    </location>
</feature>
<dbReference type="Pfam" id="PF21526">
    <property type="entry name" value="PGRS"/>
    <property type="match status" value="1"/>
</dbReference>
<dbReference type="Proteomes" id="UP000321797">
    <property type="component" value="Unassembled WGS sequence"/>
</dbReference>
<accession>A0A5C7XSQ5</accession>
<comment type="caution">
    <text evidence="2">The sequence shown here is derived from an EMBL/GenBank/DDBJ whole genome shotgun (WGS) entry which is preliminary data.</text>
</comment>
<gene>
    <name evidence="2" type="ORF">E6Q54_18210</name>
</gene>
<evidence type="ECO:0000256" key="1">
    <source>
        <dbReference type="SAM" id="SignalP"/>
    </source>
</evidence>